<evidence type="ECO:0000313" key="4">
    <source>
        <dbReference type="Proteomes" id="UP000422108"/>
    </source>
</evidence>
<dbReference type="Proteomes" id="UP000422108">
    <property type="component" value="Chromosome"/>
</dbReference>
<dbReference type="AlphaFoldDB" id="A0A5K8ABI6"/>
<protein>
    <submittedName>
        <fullName evidence="3">Uncharacterized protein</fullName>
    </submittedName>
</protein>
<evidence type="ECO:0000256" key="1">
    <source>
        <dbReference type="SAM" id="MobiDB-lite"/>
    </source>
</evidence>
<organism evidence="3 4">
    <name type="scientific">Desulfosarcina ovata subsp. ovata</name>
    <dbReference type="NCBI Taxonomy" id="2752305"/>
    <lineage>
        <taxon>Bacteria</taxon>
        <taxon>Pseudomonadati</taxon>
        <taxon>Thermodesulfobacteriota</taxon>
        <taxon>Desulfobacteria</taxon>
        <taxon>Desulfobacterales</taxon>
        <taxon>Desulfosarcinaceae</taxon>
        <taxon>Desulfosarcina</taxon>
    </lineage>
</organism>
<dbReference type="RefSeq" id="WP_155311118.1">
    <property type="nucleotide sequence ID" value="NZ_AP021879.1"/>
</dbReference>
<gene>
    <name evidence="3" type="ORF">DSCOOX_31920</name>
</gene>
<proteinExistence type="predicted"/>
<keyword evidence="2" id="KW-0812">Transmembrane</keyword>
<keyword evidence="2" id="KW-1133">Transmembrane helix</keyword>
<evidence type="ECO:0000256" key="2">
    <source>
        <dbReference type="SAM" id="Phobius"/>
    </source>
</evidence>
<feature type="compositionally biased region" description="Basic and acidic residues" evidence="1">
    <location>
        <begin position="58"/>
        <end position="78"/>
    </location>
</feature>
<name>A0A5K8ABI6_9BACT</name>
<dbReference type="EMBL" id="AP021879">
    <property type="protein sequence ID" value="BBO90012.1"/>
    <property type="molecule type" value="Genomic_DNA"/>
</dbReference>
<feature type="transmembrane region" description="Helical" evidence="2">
    <location>
        <begin position="147"/>
        <end position="166"/>
    </location>
</feature>
<sequence>MQFNRVELEKRVRNFSDEELVEMIDQKSDQYQEDAMEIALKVANERGGIENLKNRLKKEKDNEAAEKELKQKEQMEHSKMKAQEQIQKREIKERLPVRNSELSDYKSPYKTTRLIAQVVANIGSVITVISCIALLVTIVSASQSRYGFQWIGLLPAFGGIICGIFLSMIGQLTRAVVDNSDNTGETLSLLKKEFKNRSKTYRDRE</sequence>
<evidence type="ECO:0000313" key="3">
    <source>
        <dbReference type="EMBL" id="BBO90012.1"/>
    </source>
</evidence>
<feature type="region of interest" description="Disordered" evidence="1">
    <location>
        <begin position="54"/>
        <end position="78"/>
    </location>
</feature>
<feature type="transmembrane region" description="Helical" evidence="2">
    <location>
        <begin position="114"/>
        <end position="141"/>
    </location>
</feature>
<reference evidence="3 4" key="1">
    <citation type="submission" date="2019-11" db="EMBL/GenBank/DDBJ databases">
        <title>Comparative genomics of hydrocarbon-degrading Desulfosarcina strains.</title>
        <authorList>
            <person name="Watanabe M."/>
            <person name="Kojima H."/>
            <person name="Fukui M."/>
        </authorList>
    </citation>
    <scope>NUCLEOTIDE SEQUENCE [LARGE SCALE GENOMIC DNA]</scope>
    <source>
        <strain evidence="4">oXyS1</strain>
    </source>
</reference>
<keyword evidence="2" id="KW-0472">Membrane</keyword>
<keyword evidence="4" id="KW-1185">Reference proteome</keyword>
<accession>A0A5K8ABI6</accession>